<evidence type="ECO:0008006" key="4">
    <source>
        <dbReference type="Google" id="ProtNLM"/>
    </source>
</evidence>
<dbReference type="RefSeq" id="WP_119864960.1">
    <property type="nucleotide sequence ID" value="NZ_CP016786.1"/>
</dbReference>
<feature type="transmembrane region" description="Helical" evidence="1">
    <location>
        <begin position="12"/>
        <end position="34"/>
    </location>
</feature>
<gene>
    <name evidence="2" type="ORF">BEN51_04875</name>
</gene>
<dbReference type="PIRSF" id="PIRSF031501">
    <property type="entry name" value="QueT"/>
    <property type="match status" value="1"/>
</dbReference>
<proteinExistence type="predicted"/>
<feature type="transmembrane region" description="Helical" evidence="1">
    <location>
        <begin position="102"/>
        <end position="121"/>
    </location>
</feature>
<evidence type="ECO:0000313" key="3">
    <source>
        <dbReference type="Proteomes" id="UP000264883"/>
    </source>
</evidence>
<name>A0A343JBB8_9CLOT</name>
<feature type="transmembrane region" description="Helical" evidence="1">
    <location>
        <begin position="133"/>
        <end position="152"/>
    </location>
</feature>
<feature type="transmembrane region" description="Helical" evidence="1">
    <location>
        <begin position="71"/>
        <end position="90"/>
    </location>
</feature>
<keyword evidence="3" id="KW-1185">Reference proteome</keyword>
<accession>A0A343JBB8</accession>
<sequence length="168" mass="18474">MRNNLTSRLVKTALVAAIYVAITLIISPIAYGNIQFRLSEILVLLSFADPLYILGLTLGCFVANFNSPLGPIDVGLGTFATFLSVSSIYFTSKYMKNGKMSLFIASLWPTIFNGIIVGWELNFMFSLPLTLSILQVALGEFVVVSIIGVPVMSKLFKKYSFKVTERAV</sequence>
<dbReference type="EMBL" id="CP016786">
    <property type="protein sequence ID" value="ASW42826.1"/>
    <property type="molecule type" value="Genomic_DNA"/>
</dbReference>
<dbReference type="Pfam" id="PF06177">
    <property type="entry name" value="QueT"/>
    <property type="match status" value="1"/>
</dbReference>
<reference evidence="2 3" key="1">
    <citation type="submission" date="2016-08" db="EMBL/GenBank/DDBJ databases">
        <title>Complete Genome Sequence Of The Indigo Reducing Clostridium isatidis DSM15098.</title>
        <authorList>
            <person name="Little G.T."/>
            <person name="Minton N.P."/>
        </authorList>
    </citation>
    <scope>NUCLEOTIDE SEQUENCE [LARGE SCALE GENOMIC DNA]</scope>
    <source>
        <strain evidence="2 3">DSM 15098</strain>
    </source>
</reference>
<dbReference type="InterPro" id="IPR010387">
    <property type="entry name" value="QueT"/>
</dbReference>
<feature type="transmembrane region" description="Helical" evidence="1">
    <location>
        <begin position="41"/>
        <end position="65"/>
    </location>
</feature>
<dbReference type="PANTHER" id="PTHR40044">
    <property type="entry name" value="INTEGRAL MEMBRANE PROTEIN-RELATED"/>
    <property type="match status" value="1"/>
</dbReference>
<evidence type="ECO:0000256" key="1">
    <source>
        <dbReference type="SAM" id="Phobius"/>
    </source>
</evidence>
<keyword evidence="1" id="KW-0472">Membrane</keyword>
<dbReference type="KEGG" id="cia:BEN51_04875"/>
<dbReference type="AlphaFoldDB" id="A0A343JBB8"/>
<keyword evidence="1" id="KW-1133">Transmembrane helix</keyword>
<protein>
    <recommendedName>
        <fullName evidence="4">QueT transporter</fullName>
    </recommendedName>
</protein>
<dbReference type="PANTHER" id="PTHR40044:SF1">
    <property type="entry name" value="INTEGRAL MEMBRANE PROTEIN"/>
    <property type="match status" value="1"/>
</dbReference>
<dbReference type="OrthoDB" id="9786793at2"/>
<dbReference type="Proteomes" id="UP000264883">
    <property type="component" value="Chromosome"/>
</dbReference>
<organism evidence="2 3">
    <name type="scientific">Clostridium isatidis</name>
    <dbReference type="NCBI Taxonomy" id="182773"/>
    <lineage>
        <taxon>Bacteria</taxon>
        <taxon>Bacillati</taxon>
        <taxon>Bacillota</taxon>
        <taxon>Clostridia</taxon>
        <taxon>Eubacteriales</taxon>
        <taxon>Clostridiaceae</taxon>
        <taxon>Clostridium</taxon>
    </lineage>
</organism>
<keyword evidence="1" id="KW-0812">Transmembrane</keyword>
<evidence type="ECO:0000313" key="2">
    <source>
        <dbReference type="EMBL" id="ASW42826.1"/>
    </source>
</evidence>